<dbReference type="VEuPathDB" id="TrichDB:TVAG_225950"/>
<reference evidence="6" key="2">
    <citation type="journal article" date="2007" name="Science">
        <title>Draft genome sequence of the sexually transmitted pathogen Trichomonas vaginalis.</title>
        <authorList>
            <person name="Carlton J.M."/>
            <person name="Hirt R.P."/>
            <person name="Silva J.C."/>
            <person name="Delcher A.L."/>
            <person name="Schatz M."/>
            <person name="Zhao Q."/>
            <person name="Wortman J.R."/>
            <person name="Bidwell S.L."/>
            <person name="Alsmark U.C.M."/>
            <person name="Besteiro S."/>
            <person name="Sicheritz-Ponten T."/>
            <person name="Noel C.J."/>
            <person name="Dacks J.B."/>
            <person name="Foster P.G."/>
            <person name="Simillion C."/>
            <person name="Van de Peer Y."/>
            <person name="Miranda-Saavedra D."/>
            <person name="Barton G.J."/>
            <person name="Westrop G.D."/>
            <person name="Mueller S."/>
            <person name="Dessi D."/>
            <person name="Fiori P.L."/>
            <person name="Ren Q."/>
            <person name="Paulsen I."/>
            <person name="Zhang H."/>
            <person name="Bastida-Corcuera F.D."/>
            <person name="Simoes-Barbosa A."/>
            <person name="Brown M.T."/>
            <person name="Hayes R.D."/>
            <person name="Mukherjee M."/>
            <person name="Okumura C.Y."/>
            <person name="Schneider R."/>
            <person name="Smith A.J."/>
            <person name="Vanacova S."/>
            <person name="Villalvazo M."/>
            <person name="Haas B.J."/>
            <person name="Pertea M."/>
            <person name="Feldblyum T.V."/>
            <person name="Utterback T.R."/>
            <person name="Shu C.L."/>
            <person name="Osoegawa K."/>
            <person name="de Jong P.J."/>
            <person name="Hrdy I."/>
            <person name="Horvathova L."/>
            <person name="Zubacova Z."/>
            <person name="Dolezal P."/>
            <person name="Malik S.B."/>
            <person name="Logsdon J.M. Jr."/>
            <person name="Henze K."/>
            <person name="Gupta A."/>
            <person name="Wang C.C."/>
            <person name="Dunne R.L."/>
            <person name="Upcroft J.A."/>
            <person name="Upcroft P."/>
            <person name="White O."/>
            <person name="Salzberg S.L."/>
            <person name="Tang P."/>
            <person name="Chiu C.-H."/>
            <person name="Lee Y.-S."/>
            <person name="Embley T.M."/>
            <person name="Coombs G.H."/>
            <person name="Mottram J.C."/>
            <person name="Tachezy J."/>
            <person name="Fraser-Liggett C.M."/>
            <person name="Johnson P.J."/>
        </authorList>
    </citation>
    <scope>NUCLEOTIDE SEQUENCE [LARGE SCALE GENOMIC DNA]</scope>
    <source>
        <strain evidence="6">G3</strain>
    </source>
</reference>
<evidence type="ECO:0000256" key="4">
    <source>
        <dbReference type="PROSITE-ProRule" id="PRU01015"/>
    </source>
</evidence>
<dbReference type="EMBL" id="DS113224">
    <property type="protein sequence ID" value="EAY17969.1"/>
    <property type="molecule type" value="Genomic_DNA"/>
</dbReference>
<dbReference type="PANTHER" id="PTHR11006">
    <property type="entry name" value="PROTEIN ARGININE N-METHYLTRANSFERASE"/>
    <property type="match status" value="1"/>
</dbReference>
<dbReference type="InterPro" id="IPR029063">
    <property type="entry name" value="SAM-dependent_MTases_sf"/>
</dbReference>
<dbReference type="AlphaFoldDB" id="A2DNX4"/>
<dbReference type="Gene3D" id="2.70.160.11">
    <property type="entry name" value="Hnrnp arginine n-methyltransferase1"/>
    <property type="match status" value="1"/>
</dbReference>
<keyword evidence="3 4" id="KW-0949">S-adenosyl-L-methionine</keyword>
<dbReference type="KEGG" id="tva:5463472"/>
<keyword evidence="1 4" id="KW-0489">Methyltransferase</keyword>
<sequence>MEGDFATTESFYSNQHGHISFHDIILRDTAVFSQFEKAIRYNSTLFKDKIVLEIGSGTGIFSMMAAKSGAKHVYAWEPSLLNIYSKKTIEDNNLQDKITILSQNLEEIKLEEKVDVIFTLCFGYGVIYESYFPQFLKAKELFLSENGITIPSKIDLIIAPQKVSQIRRQLAQYSNYWDNDVYGYNYKAMNELVDSSVNIDYLIPTSISSSPHIFKSIVTSEAKTDLSLSGNFEFTIESDQELEGFGSWFDIQFPTSTEPIIVSTAPSCENLTHFCQLAFHFPKSIDVKKDDVISGSVNISYQGDKCSPLIYDISYKINDSDPISQKYILK</sequence>
<dbReference type="RefSeq" id="XP_001578955.1">
    <property type="nucleotide sequence ID" value="XM_001578905.1"/>
</dbReference>
<dbReference type="eggNOG" id="KOG1499">
    <property type="taxonomic scope" value="Eukaryota"/>
</dbReference>
<dbReference type="InParanoid" id="A2DNX4"/>
<gene>
    <name evidence="6" type="ORF">TVAG_225950</name>
</gene>
<proteinExistence type="predicted"/>
<dbReference type="GO" id="GO:0042054">
    <property type="term" value="F:histone methyltransferase activity"/>
    <property type="evidence" value="ECO:0000318"/>
    <property type="project" value="GO_Central"/>
</dbReference>
<dbReference type="InterPro" id="IPR025799">
    <property type="entry name" value="Arg_MeTrfase"/>
</dbReference>
<name>A2DNX4_TRIV3</name>
<evidence type="ECO:0000256" key="3">
    <source>
        <dbReference type="ARBA" id="ARBA00022691"/>
    </source>
</evidence>
<dbReference type="SMR" id="A2DNX4"/>
<dbReference type="Gene3D" id="3.40.50.150">
    <property type="entry name" value="Vaccinia Virus protein VP39"/>
    <property type="match status" value="1"/>
</dbReference>
<dbReference type="OrthoDB" id="7848332at2759"/>
<protein>
    <submittedName>
        <fullName evidence="6">Arginine methyltransferase, putative</fullName>
    </submittedName>
</protein>
<evidence type="ECO:0000313" key="6">
    <source>
        <dbReference type="EMBL" id="EAY17969.1"/>
    </source>
</evidence>
<feature type="domain" description="Protein arginine N-methyltransferase" evidence="5">
    <location>
        <begin position="168"/>
        <end position="319"/>
    </location>
</feature>
<keyword evidence="2 4" id="KW-0808">Transferase</keyword>
<dbReference type="Pfam" id="PF22528">
    <property type="entry name" value="PRMT_C"/>
    <property type="match status" value="1"/>
</dbReference>
<evidence type="ECO:0000313" key="7">
    <source>
        <dbReference type="Proteomes" id="UP000001542"/>
    </source>
</evidence>
<reference evidence="6" key="1">
    <citation type="submission" date="2006-10" db="EMBL/GenBank/DDBJ databases">
        <authorList>
            <person name="Amadeo P."/>
            <person name="Zhao Q."/>
            <person name="Wortman J."/>
            <person name="Fraser-Liggett C."/>
            <person name="Carlton J."/>
        </authorList>
    </citation>
    <scope>NUCLEOTIDE SEQUENCE</scope>
    <source>
        <strain evidence="6">G3</strain>
    </source>
</reference>
<dbReference type="SUPFAM" id="SSF53335">
    <property type="entry name" value="S-adenosyl-L-methionine-dependent methyltransferases"/>
    <property type="match status" value="1"/>
</dbReference>
<dbReference type="Pfam" id="PF06325">
    <property type="entry name" value="PrmA"/>
    <property type="match status" value="1"/>
</dbReference>
<dbReference type="GO" id="GO:0016274">
    <property type="term" value="F:protein-arginine N-methyltransferase activity"/>
    <property type="evidence" value="ECO:0000318"/>
    <property type="project" value="GO_Central"/>
</dbReference>
<organism evidence="6 7">
    <name type="scientific">Trichomonas vaginalis (strain ATCC PRA-98 / G3)</name>
    <dbReference type="NCBI Taxonomy" id="412133"/>
    <lineage>
        <taxon>Eukaryota</taxon>
        <taxon>Metamonada</taxon>
        <taxon>Parabasalia</taxon>
        <taxon>Trichomonadida</taxon>
        <taxon>Trichomonadidae</taxon>
        <taxon>Trichomonas</taxon>
    </lineage>
</organism>
<dbReference type="InterPro" id="IPR055135">
    <property type="entry name" value="PRMT_dom"/>
</dbReference>
<dbReference type="GO" id="GO:0005634">
    <property type="term" value="C:nucleus"/>
    <property type="evidence" value="ECO:0000318"/>
    <property type="project" value="GO_Central"/>
</dbReference>
<dbReference type="Proteomes" id="UP000001542">
    <property type="component" value="Unassembled WGS sequence"/>
</dbReference>
<keyword evidence="7" id="KW-1185">Reference proteome</keyword>
<evidence type="ECO:0000256" key="1">
    <source>
        <dbReference type="ARBA" id="ARBA00022603"/>
    </source>
</evidence>
<evidence type="ECO:0000256" key="2">
    <source>
        <dbReference type="ARBA" id="ARBA00022679"/>
    </source>
</evidence>
<dbReference type="GO" id="GO:0032259">
    <property type="term" value="P:methylation"/>
    <property type="evidence" value="ECO:0007669"/>
    <property type="project" value="UniProtKB-KW"/>
</dbReference>
<dbReference type="GO" id="GO:0006355">
    <property type="term" value="P:regulation of DNA-templated transcription"/>
    <property type="evidence" value="ECO:0000318"/>
    <property type="project" value="GO_Central"/>
</dbReference>
<dbReference type="PANTHER" id="PTHR11006:SF53">
    <property type="entry name" value="PROTEIN ARGININE N-METHYLTRANSFERASE 3"/>
    <property type="match status" value="1"/>
</dbReference>
<dbReference type="GO" id="GO:0006338">
    <property type="term" value="P:chromatin remodeling"/>
    <property type="evidence" value="ECO:0000318"/>
    <property type="project" value="GO_Central"/>
</dbReference>
<dbReference type="VEuPathDB" id="TrichDB:TVAGG3_0289550"/>
<dbReference type="FunFam" id="3.40.50.150:FF:000920">
    <property type="match status" value="1"/>
</dbReference>
<evidence type="ECO:0000259" key="5">
    <source>
        <dbReference type="Pfam" id="PF22528"/>
    </source>
</evidence>
<accession>A2DNX4</accession>
<dbReference type="CDD" id="cd02440">
    <property type="entry name" value="AdoMet_MTases"/>
    <property type="match status" value="1"/>
</dbReference>
<dbReference type="STRING" id="5722.A2DNX4"/>
<dbReference type="PROSITE" id="PS51678">
    <property type="entry name" value="SAM_MT_PRMT"/>
    <property type="match status" value="1"/>
</dbReference>